<dbReference type="InterPro" id="IPR013429">
    <property type="entry name" value="Regulatory_FmdB_Zinc_ribbon"/>
</dbReference>
<reference evidence="3" key="1">
    <citation type="submission" date="2018-06" db="EMBL/GenBank/DDBJ databases">
        <authorList>
            <person name="Zhirakovskaya E."/>
        </authorList>
    </citation>
    <scope>NUCLEOTIDE SEQUENCE</scope>
</reference>
<gene>
    <name evidence="3" type="ORF">MNBD_DELTA04-1717</name>
</gene>
<feature type="region of interest" description="Disordered" evidence="1">
    <location>
        <begin position="49"/>
        <end position="71"/>
    </location>
</feature>
<protein>
    <recommendedName>
        <fullName evidence="2">Putative regulatory protein FmdB zinc ribbon domain-containing protein</fullName>
    </recommendedName>
</protein>
<dbReference type="EMBL" id="UOEY01000117">
    <property type="protein sequence ID" value="VAW41036.1"/>
    <property type="molecule type" value="Genomic_DNA"/>
</dbReference>
<feature type="domain" description="Putative regulatory protein FmdB zinc ribbon" evidence="2">
    <location>
        <begin position="1"/>
        <end position="43"/>
    </location>
</feature>
<dbReference type="NCBIfam" id="TIGR02605">
    <property type="entry name" value="CxxC_CxxC_SSSS"/>
    <property type="match status" value="1"/>
</dbReference>
<dbReference type="PANTHER" id="PTHR34404:SF2">
    <property type="entry name" value="CONSERVED SERINE RICH PROTEIN"/>
    <property type="match status" value="1"/>
</dbReference>
<proteinExistence type="predicted"/>
<evidence type="ECO:0000313" key="3">
    <source>
        <dbReference type="EMBL" id="VAW41036.1"/>
    </source>
</evidence>
<evidence type="ECO:0000256" key="1">
    <source>
        <dbReference type="SAM" id="MobiDB-lite"/>
    </source>
</evidence>
<evidence type="ECO:0000259" key="2">
    <source>
        <dbReference type="SMART" id="SM00834"/>
    </source>
</evidence>
<dbReference type="Pfam" id="PF09723">
    <property type="entry name" value="Zn_ribbon_8"/>
    <property type="match status" value="1"/>
</dbReference>
<dbReference type="AlphaFoldDB" id="A0A3B0W8Z9"/>
<dbReference type="SMART" id="SM00834">
    <property type="entry name" value="CxxC_CXXC_SSSS"/>
    <property type="match status" value="1"/>
</dbReference>
<dbReference type="PANTHER" id="PTHR34404">
    <property type="entry name" value="REGULATORY PROTEIN, FMDB FAMILY"/>
    <property type="match status" value="1"/>
</dbReference>
<sequence>MPIYEYVCKDCKAHFEVLTTASSTAQTVKCEKCSSLNVKKTISTASFRVGHGGSSIPTGALSGCSSKSGFS</sequence>
<accession>A0A3B0W8Z9</accession>
<organism evidence="3">
    <name type="scientific">hydrothermal vent metagenome</name>
    <dbReference type="NCBI Taxonomy" id="652676"/>
    <lineage>
        <taxon>unclassified sequences</taxon>
        <taxon>metagenomes</taxon>
        <taxon>ecological metagenomes</taxon>
    </lineage>
</organism>
<name>A0A3B0W8Z9_9ZZZZ</name>
<dbReference type="Gene3D" id="2.20.28.30">
    <property type="entry name" value="RNA polymerase ii, chain L"/>
    <property type="match status" value="1"/>
</dbReference>